<evidence type="ECO:0000313" key="5">
    <source>
        <dbReference type="Proteomes" id="UP001501237"/>
    </source>
</evidence>
<comment type="caution">
    <text evidence="4">The sequence shown here is derived from an EMBL/GenBank/DDBJ whole genome shotgun (WGS) entry which is preliminary data.</text>
</comment>
<proteinExistence type="inferred from homology"/>
<keyword evidence="2" id="KW-0472">Membrane</keyword>
<feature type="transmembrane region" description="Helical" evidence="2">
    <location>
        <begin position="226"/>
        <end position="250"/>
    </location>
</feature>
<dbReference type="Proteomes" id="UP001501237">
    <property type="component" value="Unassembled WGS sequence"/>
</dbReference>
<evidence type="ECO:0000256" key="2">
    <source>
        <dbReference type="SAM" id="Phobius"/>
    </source>
</evidence>
<feature type="transmembrane region" description="Helical" evidence="2">
    <location>
        <begin position="118"/>
        <end position="135"/>
    </location>
</feature>
<evidence type="ECO:0000313" key="4">
    <source>
        <dbReference type="EMBL" id="GAA3210016.1"/>
    </source>
</evidence>
<keyword evidence="5" id="KW-1185">Reference proteome</keyword>
<dbReference type="SUPFAM" id="SSF103481">
    <property type="entry name" value="Multidrug resistance efflux transporter EmrE"/>
    <property type="match status" value="1"/>
</dbReference>
<dbReference type="Pfam" id="PF00892">
    <property type="entry name" value="EamA"/>
    <property type="match status" value="1"/>
</dbReference>
<sequence>MVSSSSGVRAGVLSVLLAAVLWGTTGTVRSFADASPLSVAAARIILGGALLCLVARRGLASVLTVPPGRLLLAAACLAVYHTAFFAAVAQAGVAAGSVLALGSAPVFAALFTGSPRRAVLVAGLSAGILVFAATGCDPVGLVLALVTGVFNAGYAVAAGRLLRDGLSEPAVAASTFGLAGFLLAPVFAATGPGWVLSPSGAAVALYLGVVTTAGGYLLYVRGLRTVSAATATTVTLAEPAVAAFLGIVVLHEL</sequence>
<keyword evidence="2" id="KW-0812">Transmembrane</keyword>
<dbReference type="InterPro" id="IPR037185">
    <property type="entry name" value="EmrE-like"/>
</dbReference>
<accession>A0ABP6Q841</accession>
<feature type="transmembrane region" description="Helical" evidence="2">
    <location>
        <begin position="93"/>
        <end position="111"/>
    </location>
</feature>
<evidence type="ECO:0000256" key="1">
    <source>
        <dbReference type="ARBA" id="ARBA00007362"/>
    </source>
</evidence>
<feature type="transmembrane region" description="Helical" evidence="2">
    <location>
        <begin position="169"/>
        <end position="188"/>
    </location>
</feature>
<dbReference type="EMBL" id="BAAAUV010000006">
    <property type="protein sequence ID" value="GAA3210016.1"/>
    <property type="molecule type" value="Genomic_DNA"/>
</dbReference>
<feature type="domain" description="EamA" evidence="3">
    <location>
        <begin position="140"/>
        <end position="252"/>
    </location>
</feature>
<evidence type="ECO:0000259" key="3">
    <source>
        <dbReference type="Pfam" id="PF00892"/>
    </source>
</evidence>
<reference evidence="5" key="1">
    <citation type="journal article" date="2019" name="Int. J. Syst. Evol. Microbiol.">
        <title>The Global Catalogue of Microorganisms (GCM) 10K type strain sequencing project: providing services to taxonomists for standard genome sequencing and annotation.</title>
        <authorList>
            <consortium name="The Broad Institute Genomics Platform"/>
            <consortium name="The Broad Institute Genome Sequencing Center for Infectious Disease"/>
            <person name="Wu L."/>
            <person name="Ma J."/>
        </authorList>
    </citation>
    <scope>NUCLEOTIDE SEQUENCE [LARGE SCALE GENOMIC DNA]</scope>
    <source>
        <strain evidence="5">JCM 9377</strain>
    </source>
</reference>
<feature type="transmembrane region" description="Helical" evidence="2">
    <location>
        <begin position="40"/>
        <end position="58"/>
    </location>
</feature>
<keyword evidence="2" id="KW-1133">Transmembrane helix</keyword>
<dbReference type="InterPro" id="IPR000620">
    <property type="entry name" value="EamA_dom"/>
</dbReference>
<feature type="transmembrane region" description="Helical" evidence="2">
    <location>
        <begin position="200"/>
        <end position="219"/>
    </location>
</feature>
<organism evidence="4 5">
    <name type="scientific">Actinocorallia longicatena</name>
    <dbReference type="NCBI Taxonomy" id="111803"/>
    <lineage>
        <taxon>Bacteria</taxon>
        <taxon>Bacillati</taxon>
        <taxon>Actinomycetota</taxon>
        <taxon>Actinomycetes</taxon>
        <taxon>Streptosporangiales</taxon>
        <taxon>Thermomonosporaceae</taxon>
        <taxon>Actinocorallia</taxon>
    </lineage>
</organism>
<gene>
    <name evidence="4" type="ORF">GCM10010468_27720</name>
</gene>
<feature type="transmembrane region" description="Helical" evidence="2">
    <location>
        <begin position="141"/>
        <end position="162"/>
    </location>
</feature>
<name>A0ABP6Q841_9ACTN</name>
<comment type="similarity">
    <text evidence="1">Belongs to the EamA transporter family.</text>
</comment>
<feature type="transmembrane region" description="Helical" evidence="2">
    <location>
        <begin position="70"/>
        <end position="87"/>
    </location>
</feature>
<protein>
    <submittedName>
        <fullName evidence="4">DMT family transporter</fullName>
    </submittedName>
</protein>